<dbReference type="EMBL" id="JAKIKS010000113">
    <property type="protein sequence ID" value="MCL1126893.1"/>
    <property type="molecule type" value="Genomic_DNA"/>
</dbReference>
<evidence type="ECO:0000313" key="2">
    <source>
        <dbReference type="EMBL" id="MCL1126893.1"/>
    </source>
</evidence>
<feature type="transmembrane region" description="Helical" evidence="1">
    <location>
        <begin position="7"/>
        <end position="26"/>
    </location>
</feature>
<feature type="transmembrane region" description="Helical" evidence="1">
    <location>
        <begin position="38"/>
        <end position="55"/>
    </location>
</feature>
<evidence type="ECO:0000313" key="3">
    <source>
        <dbReference type="Proteomes" id="UP001203423"/>
    </source>
</evidence>
<name>A0ABT0LGS4_9GAMM</name>
<gene>
    <name evidence="2" type="ORF">L2764_21010</name>
</gene>
<protein>
    <submittedName>
        <fullName evidence="2">Uncharacterized protein</fullName>
    </submittedName>
</protein>
<dbReference type="RefSeq" id="WP_248942300.1">
    <property type="nucleotide sequence ID" value="NZ_JAKIKS010000113.1"/>
</dbReference>
<accession>A0ABT0LGS4</accession>
<keyword evidence="1" id="KW-1133">Transmembrane helix</keyword>
<sequence length="63" mass="7066">MKKSVKITFSTLISIIVALLLLYYSPVNVTDYRPLESLVYKACPLVAFAVGYLVYQVTGLLEH</sequence>
<dbReference type="Proteomes" id="UP001203423">
    <property type="component" value="Unassembled WGS sequence"/>
</dbReference>
<reference evidence="2 3" key="1">
    <citation type="submission" date="2022-01" db="EMBL/GenBank/DDBJ databases">
        <title>Whole genome-based taxonomy of the Shewanellaceae.</title>
        <authorList>
            <person name="Martin-Rodriguez A.J."/>
        </authorList>
    </citation>
    <scope>NUCLEOTIDE SEQUENCE [LARGE SCALE GENOMIC DNA]</scope>
    <source>
        <strain evidence="2 3">DSM 17177</strain>
    </source>
</reference>
<keyword evidence="3" id="KW-1185">Reference proteome</keyword>
<evidence type="ECO:0000256" key="1">
    <source>
        <dbReference type="SAM" id="Phobius"/>
    </source>
</evidence>
<organism evidence="2 3">
    <name type="scientific">Shewanella surugensis</name>
    <dbReference type="NCBI Taxonomy" id="212020"/>
    <lineage>
        <taxon>Bacteria</taxon>
        <taxon>Pseudomonadati</taxon>
        <taxon>Pseudomonadota</taxon>
        <taxon>Gammaproteobacteria</taxon>
        <taxon>Alteromonadales</taxon>
        <taxon>Shewanellaceae</taxon>
        <taxon>Shewanella</taxon>
    </lineage>
</organism>
<proteinExistence type="predicted"/>
<keyword evidence="1" id="KW-0472">Membrane</keyword>
<comment type="caution">
    <text evidence="2">The sequence shown here is derived from an EMBL/GenBank/DDBJ whole genome shotgun (WGS) entry which is preliminary data.</text>
</comment>
<keyword evidence="1" id="KW-0812">Transmembrane</keyword>